<feature type="transmembrane region" description="Helical" evidence="1">
    <location>
        <begin position="74"/>
        <end position="92"/>
    </location>
</feature>
<evidence type="ECO:0000313" key="3">
    <source>
        <dbReference type="Proteomes" id="UP001500523"/>
    </source>
</evidence>
<accession>A0ABP7ERY1</accession>
<gene>
    <name evidence="2" type="ORF">GCM10022268_33430</name>
</gene>
<keyword evidence="1" id="KW-1133">Transmembrane helix</keyword>
<reference evidence="3" key="1">
    <citation type="journal article" date="2019" name="Int. J. Syst. Evol. Microbiol.">
        <title>The Global Catalogue of Microorganisms (GCM) 10K type strain sequencing project: providing services to taxonomists for standard genome sequencing and annotation.</title>
        <authorList>
            <consortium name="The Broad Institute Genomics Platform"/>
            <consortium name="The Broad Institute Genome Sequencing Center for Infectious Disease"/>
            <person name="Wu L."/>
            <person name="Ma J."/>
        </authorList>
    </citation>
    <scope>NUCLEOTIDE SEQUENCE [LARGE SCALE GENOMIC DNA]</scope>
    <source>
        <strain evidence="3">JCM 17498</strain>
    </source>
</reference>
<keyword evidence="3" id="KW-1185">Reference proteome</keyword>
<proteinExistence type="predicted"/>
<evidence type="ECO:0000313" key="2">
    <source>
        <dbReference type="EMBL" id="GAA3722570.1"/>
    </source>
</evidence>
<protein>
    <submittedName>
        <fullName evidence="2">Uncharacterized protein</fullName>
    </submittedName>
</protein>
<sequence length="160" mass="16756">MTGRAWPLSGLAILVAGMLLTGMIVAISFDPLFITGGTAPAAISGPDIGKSMVLGGAVILLGAAAWVQRRAVRVALLLFWLVLLASATHRLVEFADGRVEDIWLTLPVQRLAAGSSAGEGEPRCDIGTWLVRCRDGAGHGLSSPTPIPFVPLYPGRWTTA</sequence>
<dbReference type="EMBL" id="BAABBF010000011">
    <property type="protein sequence ID" value="GAA3722570.1"/>
    <property type="molecule type" value="Genomic_DNA"/>
</dbReference>
<organism evidence="2 3">
    <name type="scientific">Sphingomonas cynarae</name>
    <dbReference type="NCBI Taxonomy" id="930197"/>
    <lineage>
        <taxon>Bacteria</taxon>
        <taxon>Pseudomonadati</taxon>
        <taxon>Pseudomonadota</taxon>
        <taxon>Alphaproteobacteria</taxon>
        <taxon>Sphingomonadales</taxon>
        <taxon>Sphingomonadaceae</taxon>
        <taxon>Sphingomonas</taxon>
    </lineage>
</organism>
<name>A0ABP7ERY1_9SPHN</name>
<dbReference type="RefSeq" id="WP_344694530.1">
    <property type="nucleotide sequence ID" value="NZ_BAABBF010000011.1"/>
</dbReference>
<dbReference type="Proteomes" id="UP001500523">
    <property type="component" value="Unassembled WGS sequence"/>
</dbReference>
<feature type="transmembrane region" description="Helical" evidence="1">
    <location>
        <begin position="7"/>
        <end position="28"/>
    </location>
</feature>
<keyword evidence="1" id="KW-0472">Membrane</keyword>
<keyword evidence="1" id="KW-0812">Transmembrane</keyword>
<evidence type="ECO:0000256" key="1">
    <source>
        <dbReference type="SAM" id="Phobius"/>
    </source>
</evidence>
<comment type="caution">
    <text evidence="2">The sequence shown here is derived from an EMBL/GenBank/DDBJ whole genome shotgun (WGS) entry which is preliminary data.</text>
</comment>
<feature type="transmembrane region" description="Helical" evidence="1">
    <location>
        <begin position="48"/>
        <end position="67"/>
    </location>
</feature>